<dbReference type="Proteomes" id="UP000663860">
    <property type="component" value="Unassembled WGS sequence"/>
</dbReference>
<evidence type="ECO:0000313" key="6">
    <source>
        <dbReference type="Proteomes" id="UP000663860"/>
    </source>
</evidence>
<dbReference type="Proteomes" id="UP000663881">
    <property type="component" value="Unassembled WGS sequence"/>
</dbReference>
<dbReference type="OrthoDB" id="10055773at2759"/>
<dbReference type="Proteomes" id="UP000663868">
    <property type="component" value="Unassembled WGS sequence"/>
</dbReference>
<evidence type="ECO:0000313" key="3">
    <source>
        <dbReference type="EMBL" id="CAF1430081.1"/>
    </source>
</evidence>
<dbReference type="PANTHER" id="PTHR47839">
    <property type="entry name" value="DOMAIN PROTEIN, PUTATIVE (AFU_ORTHOLOGUE AFUA_6G04830)-RELATED"/>
    <property type="match status" value="1"/>
</dbReference>
<comment type="caution">
    <text evidence="3">The sequence shown here is derived from an EMBL/GenBank/DDBJ whole genome shotgun (WGS) entry which is preliminary data.</text>
</comment>
<reference evidence="3" key="1">
    <citation type="submission" date="2021-02" db="EMBL/GenBank/DDBJ databases">
        <authorList>
            <person name="Nowell W R."/>
        </authorList>
    </citation>
    <scope>NUCLEOTIDE SEQUENCE</scope>
</reference>
<evidence type="ECO:0000313" key="4">
    <source>
        <dbReference type="EMBL" id="CAF4007062.1"/>
    </source>
</evidence>
<dbReference type="InterPro" id="IPR022155">
    <property type="entry name" value="DUF3684"/>
</dbReference>
<sequence length="122" mass="13650">MSFDNKILNSLLPVKRHGNEIIPSGLVFIGLGTHQTTGIGMHVFSHLIPTVERENLDMQDPHIAAWNKEILSAMGQVVRFVYDQMILSNVRLDQTLPSTFATFSFQSSVPNNKIGMLITRDV</sequence>
<evidence type="ECO:0000313" key="5">
    <source>
        <dbReference type="EMBL" id="CAF4032562.1"/>
    </source>
</evidence>
<gene>
    <name evidence="3" type="ORF">IZO911_LOCUS41179</name>
    <name evidence="2" type="ORF">JYZ213_LOCUS7713</name>
    <name evidence="5" type="ORF">KXQ929_LOCUS30380</name>
    <name evidence="4" type="ORF">OKA104_LOCUS30136</name>
    <name evidence="1" type="ORF">VCS650_LOCUS2476</name>
</gene>
<dbReference type="EMBL" id="CAJOBB010003296">
    <property type="protein sequence ID" value="CAF4032562.1"/>
    <property type="molecule type" value="Genomic_DNA"/>
</dbReference>
<dbReference type="EMBL" id="CAJNON010000012">
    <property type="protein sequence ID" value="CAF0772896.1"/>
    <property type="molecule type" value="Genomic_DNA"/>
</dbReference>
<dbReference type="PANTHER" id="PTHR47839:SF1">
    <property type="entry name" value="DOMAIN PROTEIN, PUTATIVE (AFU_ORTHOLOGUE AFUA_6G04830)-RELATED"/>
    <property type="match status" value="1"/>
</dbReference>
<name>A0A815N0E2_9BILA</name>
<accession>A0A815N0E2</accession>
<organism evidence="3 6">
    <name type="scientific">Adineta steineri</name>
    <dbReference type="NCBI Taxonomy" id="433720"/>
    <lineage>
        <taxon>Eukaryota</taxon>
        <taxon>Metazoa</taxon>
        <taxon>Spiralia</taxon>
        <taxon>Gnathifera</taxon>
        <taxon>Rotifera</taxon>
        <taxon>Eurotatoria</taxon>
        <taxon>Bdelloidea</taxon>
        <taxon>Adinetida</taxon>
        <taxon>Adinetidae</taxon>
        <taxon>Adineta</taxon>
    </lineage>
</organism>
<evidence type="ECO:0000313" key="1">
    <source>
        <dbReference type="EMBL" id="CAF0772896.1"/>
    </source>
</evidence>
<dbReference type="Pfam" id="PF12449">
    <property type="entry name" value="DUF3684"/>
    <property type="match status" value="1"/>
</dbReference>
<dbReference type="Proteomes" id="UP000663891">
    <property type="component" value="Unassembled WGS sequence"/>
</dbReference>
<dbReference type="Proteomes" id="UP000663845">
    <property type="component" value="Unassembled WGS sequence"/>
</dbReference>
<dbReference type="EMBL" id="CAJNOE010001518">
    <property type="protein sequence ID" value="CAF1430081.1"/>
    <property type="molecule type" value="Genomic_DNA"/>
</dbReference>
<dbReference type="EMBL" id="CAJNOG010000051">
    <property type="protein sequence ID" value="CAF0847528.1"/>
    <property type="molecule type" value="Genomic_DNA"/>
</dbReference>
<dbReference type="EMBL" id="CAJOAY010003178">
    <property type="protein sequence ID" value="CAF4007062.1"/>
    <property type="molecule type" value="Genomic_DNA"/>
</dbReference>
<proteinExistence type="predicted"/>
<evidence type="ECO:0000313" key="2">
    <source>
        <dbReference type="EMBL" id="CAF0847528.1"/>
    </source>
</evidence>
<dbReference type="AlphaFoldDB" id="A0A815N0E2"/>
<protein>
    <submittedName>
        <fullName evidence="3">Uncharacterized protein</fullName>
    </submittedName>
</protein>